<evidence type="ECO:0000313" key="3">
    <source>
        <dbReference type="Proteomes" id="UP000006693"/>
    </source>
</evidence>
<protein>
    <submittedName>
        <fullName evidence="2">Uncharacterized protein</fullName>
    </submittedName>
</protein>
<dbReference type="EMBL" id="CP000011">
    <property type="protein sequence ID" value="AAU46973.1"/>
    <property type="molecule type" value="Genomic_DNA"/>
</dbReference>
<reference evidence="2 3" key="1">
    <citation type="journal article" date="2004" name="Proc. Natl. Acad. Sci. U.S.A.">
        <title>Structural flexibility in the Burkholderia mallei genome.</title>
        <authorList>
            <person name="Nierman W.C."/>
            <person name="DeShazer D."/>
            <person name="Kim H.S."/>
            <person name="Tettelin H."/>
            <person name="Nelson K.E."/>
            <person name="Feldblyum T."/>
            <person name="Ulrich R.L."/>
            <person name="Ronning C.M."/>
            <person name="Brinkac L.M."/>
            <person name="Daugherty S.C."/>
            <person name="Davidsen T.D."/>
            <person name="Deboy R.T."/>
            <person name="Dimitrov G."/>
            <person name="Dodson R.J."/>
            <person name="Durkin A.S."/>
            <person name="Gwinn M.L."/>
            <person name="Haft D.H."/>
            <person name="Khouri H."/>
            <person name="Kolonay J.F."/>
            <person name="Madupu R."/>
            <person name="Mohammoud Y."/>
            <person name="Nelson W.C."/>
            <person name="Radune D."/>
            <person name="Romero C.M."/>
            <person name="Sarria S."/>
            <person name="Selengut J."/>
            <person name="Shamblin C."/>
            <person name="Sullivan S.A."/>
            <person name="White O."/>
            <person name="Yu Y."/>
            <person name="Zafar N."/>
            <person name="Zhou L."/>
            <person name="Fraser C.M."/>
        </authorList>
    </citation>
    <scope>NUCLEOTIDE SEQUENCE [LARGE SCALE GENOMIC DNA]</scope>
    <source>
        <strain evidence="2 3">ATCC 23344</strain>
    </source>
</reference>
<evidence type="ECO:0000256" key="1">
    <source>
        <dbReference type="SAM" id="MobiDB-lite"/>
    </source>
</evidence>
<dbReference type="AlphaFoldDB" id="A0A0H2WCT6"/>
<name>A0A0H2WCT6_BURMA</name>
<dbReference type="HOGENOM" id="CLU_2092189_0_0_4"/>
<feature type="region of interest" description="Disordered" evidence="1">
    <location>
        <begin position="1"/>
        <end position="116"/>
    </location>
</feature>
<accession>A0A0H2WCT6</accession>
<evidence type="ECO:0000313" key="2">
    <source>
        <dbReference type="EMBL" id="AAU46973.1"/>
    </source>
</evidence>
<proteinExistence type="predicted"/>
<organism evidence="2 3">
    <name type="scientific">Burkholderia mallei (strain ATCC 23344)</name>
    <dbReference type="NCBI Taxonomy" id="243160"/>
    <lineage>
        <taxon>Bacteria</taxon>
        <taxon>Pseudomonadati</taxon>
        <taxon>Pseudomonadota</taxon>
        <taxon>Betaproteobacteria</taxon>
        <taxon>Burkholderiales</taxon>
        <taxon>Burkholderiaceae</taxon>
        <taxon>Burkholderia</taxon>
        <taxon>pseudomallei group</taxon>
    </lineage>
</organism>
<dbReference type="KEGG" id="bma:BMAA0646"/>
<sequence length="116" mass="12430">MPTAIEVASASCGEEMTRDESHTRSSCHAARPGANRPRKPPGIDALVQGLPRRAGDIGRSPPRNRPRLMPQDHPVRSACRKSVGRIGPRRGAVAPALPPAGSPVAPNRTRRRPSPR</sequence>
<dbReference type="Proteomes" id="UP000006693">
    <property type="component" value="Chromosome 2"/>
</dbReference>
<keyword evidence="3" id="KW-1185">Reference proteome</keyword>
<gene>
    <name evidence="2" type="ordered locus">BMAA0646</name>
</gene>